<keyword evidence="9" id="KW-0130">Cell adhesion</keyword>
<dbReference type="AlphaFoldDB" id="W5NDN5"/>
<evidence type="ECO:0000256" key="9">
    <source>
        <dbReference type="ARBA" id="ARBA00022889"/>
    </source>
</evidence>
<evidence type="ECO:0000256" key="5">
    <source>
        <dbReference type="ARBA" id="ARBA00022481"/>
    </source>
</evidence>
<dbReference type="InParanoid" id="W5NDN5"/>
<keyword evidence="5" id="KW-0488">Methylation</keyword>
<feature type="region of interest" description="Disordered" evidence="15">
    <location>
        <begin position="275"/>
        <end position="324"/>
    </location>
</feature>
<dbReference type="EMBL" id="AHAT01025443">
    <property type="status" value="NOT_ANNOTATED_CDS"/>
    <property type="molecule type" value="Genomic_DNA"/>
</dbReference>
<evidence type="ECO:0000313" key="17">
    <source>
        <dbReference type="Proteomes" id="UP000018468"/>
    </source>
</evidence>
<feature type="compositionally biased region" description="Polar residues" evidence="15">
    <location>
        <begin position="282"/>
        <end position="311"/>
    </location>
</feature>
<dbReference type="STRING" id="7918.ENSLOCP00000018744"/>
<feature type="compositionally biased region" description="Basic and acidic residues" evidence="15">
    <location>
        <begin position="618"/>
        <end position="629"/>
    </location>
</feature>
<dbReference type="GO" id="GO:0098609">
    <property type="term" value="P:cell-cell adhesion"/>
    <property type="evidence" value="ECO:0000318"/>
    <property type="project" value="GO_Central"/>
</dbReference>
<dbReference type="GO" id="GO:0005634">
    <property type="term" value="C:nucleus"/>
    <property type="evidence" value="ECO:0000318"/>
    <property type="project" value="GO_Central"/>
</dbReference>
<evidence type="ECO:0000256" key="3">
    <source>
        <dbReference type="ARBA" id="ARBA00004496"/>
    </source>
</evidence>
<dbReference type="FunCoup" id="W5NDN5">
    <property type="interactions" value="820"/>
</dbReference>
<evidence type="ECO:0000256" key="10">
    <source>
        <dbReference type="ARBA" id="ARBA00022949"/>
    </source>
</evidence>
<evidence type="ECO:0000313" key="16">
    <source>
        <dbReference type="Ensembl" id="ENSLOCP00000018744.1"/>
    </source>
</evidence>
<evidence type="ECO:0000256" key="6">
    <source>
        <dbReference type="ARBA" id="ARBA00022490"/>
    </source>
</evidence>
<dbReference type="Proteomes" id="UP000018468">
    <property type="component" value="Linkage group LG8"/>
</dbReference>
<dbReference type="InterPro" id="IPR000225">
    <property type="entry name" value="Armadillo"/>
</dbReference>
<comment type="subunit">
    <text evidence="13">Interacts with DSC2. Interacts with JUP. Interacts with KRT5/CK5, KRT8/CK8, KRT14/CK14, KRT18/CK18 and VIM. Interacts (via N-terminus) with MARK3/C-TAK1. Interacts with DSP. Interacts with DSG1, DSG2 and DSG3. Interacts (via N-terminus) with CTNNB1. Interacts with CDH1. Interacts with the RNA polymerase III (Pol III) complex proteins POLR3A/RPC155, POLR3F/RPC39 and POLR3C/RPC82. Interacts with CTNNA3. Interacts (via N-terminus) with SCN5A/Nav1.5. Interacts with ANK3/ANKG and GJA1/CX43.</text>
</comment>
<comment type="subcellular location">
    <subcellularLocation>
        <location evidence="2">Cell junction</location>
    </subcellularLocation>
    <subcellularLocation>
        <location evidence="3">Cytoplasm</location>
    </subcellularLocation>
    <subcellularLocation>
        <location evidence="1">Nucleus</location>
    </subcellularLocation>
</comment>
<evidence type="ECO:0000256" key="4">
    <source>
        <dbReference type="ARBA" id="ARBA00005462"/>
    </source>
</evidence>
<dbReference type="SUPFAM" id="SSF48371">
    <property type="entry name" value="ARM repeat"/>
    <property type="match status" value="1"/>
</dbReference>
<dbReference type="GO" id="GO:0005886">
    <property type="term" value="C:plasma membrane"/>
    <property type="evidence" value="ECO:0000318"/>
    <property type="project" value="GO_Central"/>
</dbReference>
<dbReference type="GO" id="GO:0045110">
    <property type="term" value="P:intermediate filament bundle assembly"/>
    <property type="evidence" value="ECO:0000318"/>
    <property type="project" value="GO_Central"/>
</dbReference>
<feature type="compositionally biased region" description="Polar residues" evidence="15">
    <location>
        <begin position="598"/>
        <end position="616"/>
    </location>
</feature>
<evidence type="ECO:0000256" key="7">
    <source>
        <dbReference type="ARBA" id="ARBA00022553"/>
    </source>
</evidence>
<dbReference type="GO" id="GO:0003677">
    <property type="term" value="F:DNA binding"/>
    <property type="evidence" value="ECO:0007669"/>
    <property type="project" value="UniProtKB-KW"/>
</dbReference>
<organism evidence="16 17">
    <name type="scientific">Lepisosteus oculatus</name>
    <name type="common">Spotted gar</name>
    <dbReference type="NCBI Taxonomy" id="7918"/>
    <lineage>
        <taxon>Eukaryota</taxon>
        <taxon>Metazoa</taxon>
        <taxon>Chordata</taxon>
        <taxon>Craniata</taxon>
        <taxon>Vertebrata</taxon>
        <taxon>Euteleostomi</taxon>
        <taxon>Actinopterygii</taxon>
        <taxon>Neopterygii</taxon>
        <taxon>Holostei</taxon>
        <taxon>Semionotiformes</taxon>
        <taxon>Lepisosteidae</taxon>
        <taxon>Lepisosteus</taxon>
    </lineage>
</organism>
<sequence>MASVETHPENFIRSALSADAVSQHEDTSLALPTEEKIRLCGSQVNDRNSRVQQQVQLTIRRKSRRGISNGLIQKASNLPSPLSNVDLVKEKFTIDFSSVQTQMHVLQLRSTVGYENGFSTGRACSSGQVLKEGTTRPFMRVEVSPQSSPEVPHSRLAQSSLHYRMGHGGVHTLPANQVFLNRTSELNRAQSVGAAQRCYAHSEILSSRKPSMARAKHLSRSQYQRGRPGPPSDDGVFLPNFSVAAESQRPGTSHSIPNVLEVARPGASMRQHWRHGSALHAHQSTWKQTFVQRESSQRRSTNRGSGPSSLISMELDGNARSAAAAQERATGAEILRRSVSEVKAQKAEGQITELTVDKAVNLLTHRSIEMQISAANVIQHQCFLSSEAKKVVRMKNRLKTLPFCLSIVTTTIQDIQCFGSCGTVQKSRAQERDKKFSNILLLNTGHLSGVFIVHTGYIKYKFSLSGLLWNLSSHDLLKDYLAKEALQTITDTIIIPCSGLSDGDYPKEDLLVDPDLFYNATGCLRNISSGGPEGRKAMRSCDSFIDSLVHYVRGTIADYKPDDKSTENCVCILHNLCYQMEAELPQKYIKEIHESRQNLAAPNSTPGCFGSRSTKPNEAPERRVPFPEEKSNPRGVEWLWSPITIRMYLSLIAKSTRKFTQEASIGSLQNLTAGSSLLSNSIAHTIVRKENGLQHIQKMLQSADRGVQRTAVSLLRNMSRYQELHRDMGNQILPDLLTILPGSGTSTDVPPETTVSICSVLMNLVQDDTQNARSIVNNKGMNKIISISTSDNGYGPTRGAKAAATLLHAMWRLSELHNFYRKAGFKKAAFINCKTIKAIHLCKE</sequence>
<comment type="similarity">
    <text evidence="4">Belongs to the beta-catenin family.</text>
</comment>
<dbReference type="OMA" id="SEWRSEC"/>
<dbReference type="EMBL" id="AHAT01025440">
    <property type="status" value="NOT_ANNOTATED_CDS"/>
    <property type="molecule type" value="Genomic_DNA"/>
</dbReference>
<dbReference type="EMBL" id="AHAT01025441">
    <property type="status" value="NOT_ANNOTATED_CDS"/>
    <property type="molecule type" value="Genomic_DNA"/>
</dbReference>
<name>W5NDN5_LEPOC</name>
<dbReference type="GO" id="GO:0005912">
    <property type="term" value="C:adherens junction"/>
    <property type="evidence" value="ECO:0000318"/>
    <property type="project" value="GO_Central"/>
</dbReference>
<reference evidence="17" key="1">
    <citation type="submission" date="2011-12" db="EMBL/GenBank/DDBJ databases">
        <title>The Draft Genome of Lepisosteus oculatus.</title>
        <authorList>
            <consortium name="The Broad Institute Genome Assembly &amp; Analysis Group"/>
            <consortium name="Computational R&amp;D Group"/>
            <consortium name="and Sequencing Platform"/>
            <person name="Di Palma F."/>
            <person name="Alfoldi J."/>
            <person name="Johnson J."/>
            <person name="Berlin A."/>
            <person name="Gnerre S."/>
            <person name="Jaffe D."/>
            <person name="MacCallum I."/>
            <person name="Young S."/>
            <person name="Walker B.J."/>
            <person name="Lander E.S."/>
            <person name="Lindblad-Toh K."/>
        </authorList>
    </citation>
    <scope>NUCLEOTIDE SEQUENCE [LARGE SCALE GENOMIC DNA]</scope>
</reference>
<keyword evidence="10" id="KW-0965">Cell junction</keyword>
<dbReference type="eggNOG" id="KOG1048">
    <property type="taxonomic scope" value="Eukaryota"/>
</dbReference>
<dbReference type="PANTHER" id="PTHR10372">
    <property type="entry name" value="PLAKOPHILLIN-RELATED"/>
    <property type="match status" value="1"/>
</dbReference>
<dbReference type="Gene3D" id="1.25.10.10">
    <property type="entry name" value="Leucine-rich Repeat Variant"/>
    <property type="match status" value="1"/>
</dbReference>
<evidence type="ECO:0000256" key="13">
    <source>
        <dbReference type="ARBA" id="ARBA00062790"/>
    </source>
</evidence>
<dbReference type="HOGENOM" id="CLU_009111_3_0_1"/>
<dbReference type="GO" id="GO:0072659">
    <property type="term" value="P:protein localization to plasma membrane"/>
    <property type="evidence" value="ECO:0000318"/>
    <property type="project" value="GO_Central"/>
</dbReference>
<reference evidence="16" key="3">
    <citation type="submission" date="2025-09" db="UniProtKB">
        <authorList>
            <consortium name="Ensembl"/>
        </authorList>
    </citation>
    <scope>IDENTIFICATION</scope>
</reference>
<proteinExistence type="inferred from homology"/>
<dbReference type="GO" id="GO:0002934">
    <property type="term" value="P:desmosome organization"/>
    <property type="evidence" value="ECO:0000318"/>
    <property type="project" value="GO_Central"/>
</dbReference>
<keyword evidence="7" id="KW-0597">Phosphoprotein</keyword>
<dbReference type="EMBL" id="AHAT01025439">
    <property type="status" value="NOT_ANNOTATED_CDS"/>
    <property type="molecule type" value="Genomic_DNA"/>
</dbReference>
<dbReference type="Ensembl" id="ENSLOCT00000018776.1">
    <property type="protein sequence ID" value="ENSLOCP00000018744.1"/>
    <property type="gene ID" value="ENSLOCG00000015230.1"/>
</dbReference>
<evidence type="ECO:0000256" key="14">
    <source>
        <dbReference type="ARBA" id="ARBA00069721"/>
    </source>
</evidence>
<dbReference type="InterPro" id="IPR028435">
    <property type="entry name" value="Plakophilin/d_Catenin"/>
</dbReference>
<dbReference type="GO" id="GO:0045296">
    <property type="term" value="F:cadherin binding"/>
    <property type="evidence" value="ECO:0000318"/>
    <property type="project" value="GO_Central"/>
</dbReference>
<dbReference type="GO" id="GO:0007507">
    <property type="term" value="P:heart development"/>
    <property type="evidence" value="ECO:0000318"/>
    <property type="project" value="GO_Central"/>
</dbReference>
<evidence type="ECO:0000256" key="15">
    <source>
        <dbReference type="SAM" id="MobiDB-lite"/>
    </source>
</evidence>
<dbReference type="SMART" id="SM00185">
    <property type="entry name" value="ARM"/>
    <property type="match status" value="5"/>
</dbReference>
<dbReference type="GO" id="GO:0005737">
    <property type="term" value="C:cytoplasm"/>
    <property type="evidence" value="ECO:0000318"/>
    <property type="project" value="GO_Central"/>
</dbReference>
<evidence type="ECO:0000256" key="2">
    <source>
        <dbReference type="ARBA" id="ARBA00004282"/>
    </source>
</evidence>
<dbReference type="FunFam" id="1.25.10.10:FF:000159">
    <property type="entry name" value="Plakophilin 2"/>
    <property type="match status" value="1"/>
</dbReference>
<evidence type="ECO:0000256" key="12">
    <source>
        <dbReference type="ARBA" id="ARBA00023242"/>
    </source>
</evidence>
<evidence type="ECO:0000256" key="1">
    <source>
        <dbReference type="ARBA" id="ARBA00004123"/>
    </source>
</evidence>
<dbReference type="GO" id="GO:0030057">
    <property type="term" value="C:desmosome"/>
    <property type="evidence" value="ECO:0007669"/>
    <property type="project" value="UniProtKB-ARBA"/>
</dbReference>
<feature type="region of interest" description="Disordered" evidence="15">
    <location>
        <begin position="598"/>
        <end position="629"/>
    </location>
</feature>
<evidence type="ECO:0000256" key="8">
    <source>
        <dbReference type="ARBA" id="ARBA00022737"/>
    </source>
</evidence>
<accession>W5NDN5</accession>
<dbReference type="EMBL" id="AHAT01025442">
    <property type="status" value="NOT_ANNOTATED_CDS"/>
    <property type="molecule type" value="Genomic_DNA"/>
</dbReference>
<keyword evidence="17" id="KW-1185">Reference proteome</keyword>
<keyword evidence="6" id="KW-0963">Cytoplasm</keyword>
<dbReference type="PANTHER" id="PTHR10372:SF25">
    <property type="entry name" value="PLAKOPHILIN-2"/>
    <property type="match status" value="1"/>
</dbReference>
<dbReference type="InterPro" id="IPR016024">
    <property type="entry name" value="ARM-type_fold"/>
</dbReference>
<dbReference type="GO" id="GO:0014704">
    <property type="term" value="C:intercalated disc"/>
    <property type="evidence" value="ECO:0000318"/>
    <property type="project" value="GO_Central"/>
</dbReference>
<keyword evidence="11" id="KW-0238">DNA-binding</keyword>
<reference evidence="16" key="2">
    <citation type="submission" date="2025-08" db="UniProtKB">
        <authorList>
            <consortium name="Ensembl"/>
        </authorList>
    </citation>
    <scope>IDENTIFICATION</scope>
</reference>
<keyword evidence="8" id="KW-0677">Repeat</keyword>
<evidence type="ECO:0000256" key="11">
    <source>
        <dbReference type="ARBA" id="ARBA00023125"/>
    </source>
</evidence>
<dbReference type="GeneTree" id="ENSGT00940000158677"/>
<dbReference type="Bgee" id="ENSLOCG00000015230">
    <property type="expression patterns" value="Expressed in testis and 11 other cell types or tissues"/>
</dbReference>
<dbReference type="EMBL" id="AHAT01025444">
    <property type="status" value="NOT_ANNOTATED_CDS"/>
    <property type="molecule type" value="Genomic_DNA"/>
</dbReference>
<dbReference type="InterPro" id="IPR011989">
    <property type="entry name" value="ARM-like"/>
</dbReference>
<keyword evidence="12" id="KW-0539">Nucleus</keyword>
<protein>
    <recommendedName>
        <fullName evidence="14">Plakophilin-2</fullName>
    </recommendedName>
</protein>
<feature type="region of interest" description="Disordered" evidence="15">
    <location>
        <begin position="210"/>
        <end position="238"/>
    </location>
</feature>